<reference evidence="2" key="2">
    <citation type="submission" date="2025-08" db="UniProtKB">
        <authorList>
            <consortium name="Ensembl"/>
        </authorList>
    </citation>
    <scope>IDENTIFICATION</scope>
</reference>
<evidence type="ECO:0000313" key="2">
    <source>
        <dbReference type="Ensembl" id="ENSPMRP00000016839.1"/>
    </source>
</evidence>
<keyword evidence="1" id="KW-0472">Membrane</keyword>
<proteinExistence type="predicted"/>
<protein>
    <submittedName>
        <fullName evidence="2">Uncharacterized protein</fullName>
    </submittedName>
</protein>
<name>A0A670IZM8_PODMU</name>
<dbReference type="GeneTree" id="ENSGT00990000205219"/>
<dbReference type="OMA" id="ANINKSC"/>
<organism evidence="2 3">
    <name type="scientific">Podarcis muralis</name>
    <name type="common">Wall lizard</name>
    <name type="synonym">Lacerta muralis</name>
    <dbReference type="NCBI Taxonomy" id="64176"/>
    <lineage>
        <taxon>Eukaryota</taxon>
        <taxon>Metazoa</taxon>
        <taxon>Chordata</taxon>
        <taxon>Craniata</taxon>
        <taxon>Vertebrata</taxon>
        <taxon>Euteleostomi</taxon>
        <taxon>Lepidosauria</taxon>
        <taxon>Squamata</taxon>
        <taxon>Bifurcata</taxon>
        <taxon>Unidentata</taxon>
        <taxon>Episquamata</taxon>
        <taxon>Laterata</taxon>
        <taxon>Lacertibaenia</taxon>
        <taxon>Lacertidae</taxon>
        <taxon>Podarcis</taxon>
    </lineage>
</organism>
<dbReference type="AlphaFoldDB" id="A0A670IZM8"/>
<feature type="transmembrane region" description="Helical" evidence="1">
    <location>
        <begin position="153"/>
        <end position="173"/>
    </location>
</feature>
<reference evidence="2" key="3">
    <citation type="submission" date="2025-09" db="UniProtKB">
        <authorList>
            <consortium name="Ensembl"/>
        </authorList>
    </citation>
    <scope>IDENTIFICATION</scope>
</reference>
<evidence type="ECO:0000313" key="3">
    <source>
        <dbReference type="Proteomes" id="UP000472272"/>
    </source>
</evidence>
<dbReference type="Ensembl" id="ENSPMRT00000017946.1">
    <property type="protein sequence ID" value="ENSPMRP00000016839.1"/>
    <property type="gene ID" value="ENSPMRG00000011200.1"/>
</dbReference>
<keyword evidence="3" id="KW-1185">Reference proteome</keyword>
<sequence>MSLLPLDISNIYYQTGDISYFNLDQISKSFLISYFTFLTTLNSVSFWYPSVSVGVKFLAKTLVFCLFSLNPATRPNSEISSKTLFVLDSGSCNVKTRSSAKAFSLYCFTPTSTPCTCRSSLIMFSNTSRTEINKRGDRGHPCRVPFSILNSSVTTLFTISLAFSCLVFMNYFIKYLFKSTCQNVCKYFVIHI</sequence>
<dbReference type="Proteomes" id="UP000472272">
    <property type="component" value="Chromosome 8"/>
</dbReference>
<keyword evidence="1" id="KW-1133">Transmembrane helix</keyword>
<reference evidence="2 3" key="1">
    <citation type="journal article" date="2019" name="Proc. Natl. Acad. Sci. U.S.A.">
        <title>Regulatory changes in pterin and carotenoid genes underlie balanced color polymorphisms in the wall lizard.</title>
        <authorList>
            <person name="Andrade P."/>
            <person name="Pinho C."/>
            <person name="Perez I de Lanuza G."/>
            <person name="Afonso S."/>
            <person name="Brejcha J."/>
            <person name="Rubin C.J."/>
            <person name="Wallerman O."/>
            <person name="Pereira P."/>
            <person name="Sabatino S.J."/>
            <person name="Bellati A."/>
            <person name="Pellitteri-Rosa D."/>
            <person name="Bosakova Z."/>
            <person name="Bunikis I."/>
            <person name="Carretero M.A."/>
            <person name="Feiner N."/>
            <person name="Marsik P."/>
            <person name="Pauperio F."/>
            <person name="Salvi D."/>
            <person name="Soler L."/>
            <person name="While G.M."/>
            <person name="Uller T."/>
            <person name="Font E."/>
            <person name="Andersson L."/>
            <person name="Carneiro M."/>
        </authorList>
    </citation>
    <scope>NUCLEOTIDE SEQUENCE</scope>
</reference>
<accession>A0A670IZM8</accession>
<keyword evidence="1" id="KW-0812">Transmembrane</keyword>
<evidence type="ECO:0000256" key="1">
    <source>
        <dbReference type="SAM" id="Phobius"/>
    </source>
</evidence>